<dbReference type="Pfam" id="PF04018">
    <property type="entry name" value="VCA0040-like"/>
    <property type="match status" value="1"/>
</dbReference>
<organism evidence="2 3">
    <name type="scientific">Cetobacterium ceti</name>
    <dbReference type="NCBI Taxonomy" id="180163"/>
    <lineage>
        <taxon>Bacteria</taxon>
        <taxon>Fusobacteriati</taxon>
        <taxon>Fusobacteriota</taxon>
        <taxon>Fusobacteriia</taxon>
        <taxon>Fusobacteriales</taxon>
        <taxon>Fusobacteriaceae</taxon>
        <taxon>Cetobacterium</taxon>
    </lineage>
</organism>
<name>A0A1T4K1I2_9FUSO</name>
<feature type="transmembrane region" description="Helical" evidence="1">
    <location>
        <begin position="56"/>
        <end position="75"/>
    </location>
</feature>
<keyword evidence="1" id="KW-0472">Membrane</keyword>
<keyword evidence="1" id="KW-1133">Transmembrane helix</keyword>
<dbReference type="InterPro" id="IPR007163">
    <property type="entry name" value="VCA0040-like"/>
</dbReference>
<accession>A0A1T4K1I2</accession>
<sequence length="245" mass="26776">MLKNILKGIGIGVANVIPGVSGGTLAVVLGVYDKLTEAIGNFFIVSFNKKIEYGKFLLQIALGAVIGILLFAKIIEFSYSNYPTITTIIFILLILPSIPFILKNQSFSKKNLYSLIGGVFFTLCFMFVTYKFGVESTPGEITRSFSYLYGSKLFFCGVIAAGAMIIPGISGSLLLLILGEYYNILGFISNFHILPLIFFSLGTGLGLIGFSKVINILLKKFPSYTLYFIVGIILVSLGDMISRLF</sequence>
<evidence type="ECO:0000313" key="3">
    <source>
        <dbReference type="Proteomes" id="UP000191153"/>
    </source>
</evidence>
<evidence type="ECO:0000256" key="1">
    <source>
        <dbReference type="SAM" id="Phobius"/>
    </source>
</evidence>
<reference evidence="2 3" key="1">
    <citation type="submission" date="2017-02" db="EMBL/GenBank/DDBJ databases">
        <authorList>
            <person name="Peterson S.W."/>
        </authorList>
    </citation>
    <scope>NUCLEOTIDE SEQUENCE [LARGE SCALE GENOMIC DNA]</scope>
    <source>
        <strain evidence="2 3">ATCC 700028</strain>
    </source>
</reference>
<dbReference type="OrthoDB" id="9793746at2"/>
<protein>
    <submittedName>
        <fullName evidence="2">Putative membrane protein</fullName>
    </submittedName>
</protein>
<keyword evidence="3" id="KW-1185">Reference proteome</keyword>
<feature type="transmembrane region" description="Helical" evidence="1">
    <location>
        <begin position="112"/>
        <end position="132"/>
    </location>
</feature>
<keyword evidence="1" id="KW-0812">Transmembrane</keyword>
<feature type="transmembrane region" description="Helical" evidence="1">
    <location>
        <begin position="191"/>
        <end position="218"/>
    </location>
</feature>
<gene>
    <name evidence="2" type="ORF">SAMN02745174_00243</name>
</gene>
<dbReference type="AlphaFoldDB" id="A0A1T4K1I2"/>
<dbReference type="EMBL" id="FUWX01000004">
    <property type="protein sequence ID" value="SJZ36248.1"/>
    <property type="molecule type" value="Genomic_DNA"/>
</dbReference>
<proteinExistence type="predicted"/>
<feature type="transmembrane region" description="Helical" evidence="1">
    <location>
        <begin position="224"/>
        <end position="242"/>
    </location>
</feature>
<dbReference type="Proteomes" id="UP000191153">
    <property type="component" value="Unassembled WGS sequence"/>
</dbReference>
<dbReference type="STRING" id="180163.SAMN02745174_00243"/>
<feature type="transmembrane region" description="Helical" evidence="1">
    <location>
        <begin position="152"/>
        <end position="179"/>
    </location>
</feature>
<dbReference type="RefSeq" id="WP_078692788.1">
    <property type="nucleotide sequence ID" value="NZ_FUWX01000004.1"/>
</dbReference>
<dbReference type="PANTHER" id="PTHR37308:SF1">
    <property type="entry name" value="POLYPRENYL-PHOSPHATE TRANSPORTER"/>
    <property type="match status" value="1"/>
</dbReference>
<feature type="transmembrane region" description="Helical" evidence="1">
    <location>
        <begin position="81"/>
        <end position="100"/>
    </location>
</feature>
<dbReference type="PANTHER" id="PTHR37308">
    <property type="entry name" value="INTEGRAL MEMBRANE PROTEIN"/>
    <property type="match status" value="1"/>
</dbReference>
<evidence type="ECO:0000313" key="2">
    <source>
        <dbReference type="EMBL" id="SJZ36248.1"/>
    </source>
</evidence>